<dbReference type="AlphaFoldDB" id="A0A402AV68"/>
<dbReference type="InterPro" id="IPR024096">
    <property type="entry name" value="NO_sig/Golgi_transp_ligand-bd"/>
</dbReference>
<accession>A0A402AV68</accession>
<dbReference type="SUPFAM" id="SSF111126">
    <property type="entry name" value="Ligand-binding domain in the NO signalling and Golgi transport"/>
    <property type="match status" value="1"/>
</dbReference>
<dbReference type="Proteomes" id="UP000287188">
    <property type="component" value="Unassembled WGS sequence"/>
</dbReference>
<dbReference type="RefSeq" id="WP_161977859.1">
    <property type="nucleotide sequence ID" value="NZ_BIFS01000002.1"/>
</dbReference>
<gene>
    <name evidence="1" type="ORF">KDK_67840</name>
</gene>
<protein>
    <submittedName>
        <fullName evidence="1">Uncharacterized protein</fullName>
    </submittedName>
</protein>
<dbReference type="EMBL" id="BIFS01000002">
    <property type="protein sequence ID" value="GCE22984.1"/>
    <property type="molecule type" value="Genomic_DNA"/>
</dbReference>
<evidence type="ECO:0000313" key="2">
    <source>
        <dbReference type="Proteomes" id="UP000287188"/>
    </source>
</evidence>
<name>A0A402AV68_9CHLR</name>
<proteinExistence type="predicted"/>
<evidence type="ECO:0000313" key="1">
    <source>
        <dbReference type="EMBL" id="GCE22984.1"/>
    </source>
</evidence>
<comment type="caution">
    <text evidence="1">The sequence shown here is derived from an EMBL/GenBank/DDBJ whole genome shotgun (WGS) entry which is preliminary data.</text>
</comment>
<reference evidence="2" key="1">
    <citation type="submission" date="2018-12" db="EMBL/GenBank/DDBJ databases">
        <title>Tengunoibacter tsumagoiensis gen. nov., sp. nov., Dictyobacter kobayashii sp. nov., D. alpinus sp. nov., and D. joshuensis sp. nov. and description of Dictyobacteraceae fam. nov. within the order Ktedonobacterales isolated from Tengu-no-mugimeshi.</title>
        <authorList>
            <person name="Wang C.M."/>
            <person name="Zheng Y."/>
            <person name="Sakai Y."/>
            <person name="Toyoda A."/>
            <person name="Minakuchi Y."/>
            <person name="Abe K."/>
            <person name="Yokota A."/>
            <person name="Yabe S."/>
        </authorList>
    </citation>
    <scope>NUCLEOTIDE SEQUENCE [LARGE SCALE GENOMIC DNA]</scope>
    <source>
        <strain evidence="2">Uno11</strain>
    </source>
</reference>
<sequence length="380" mass="43269">MNFAAKSTAAGIPGNPIAKAQEHTLLLIDTDEMRAQNLASVLTLAGLRAIVVPNTYQAFERFLQQRFKPELILLGQPEERSTQLFARFFQRLIQEFQQETPILSSANFQLADGNLLLADTFASTSVHVVSQRNSEVLKKIWRVLPSTQISLKLIENPIVLEPLSRLGLLPRVTQKKLSIASHFHDQLKAARRIILDSQWDNLMTDVGLAQFRKEENWPAATEQYIIPPEYTTCLNRAVMFSNPEQPAQQAYTWANQVDADILQRVALIFLLQQAPKVIGKDLTMRTMLNAFVNEINSVRGEKLADWKRLEDGSFIFVFYSNLFAYGFMGAEQPTCYVWQASFDKMLELGKQQKYWHVREIECSSQSHTGHCAFLFTPRSA</sequence>
<keyword evidence="2" id="KW-1185">Reference proteome</keyword>
<organism evidence="1 2">
    <name type="scientific">Dictyobacter kobayashii</name>
    <dbReference type="NCBI Taxonomy" id="2014872"/>
    <lineage>
        <taxon>Bacteria</taxon>
        <taxon>Bacillati</taxon>
        <taxon>Chloroflexota</taxon>
        <taxon>Ktedonobacteria</taxon>
        <taxon>Ktedonobacterales</taxon>
        <taxon>Dictyobacteraceae</taxon>
        <taxon>Dictyobacter</taxon>
    </lineage>
</organism>